<evidence type="ECO:0000313" key="1">
    <source>
        <dbReference type="EMBL" id="MBP1895028.1"/>
    </source>
</evidence>
<sequence>MSMQAVKIGLWCNRNAAEYHWKHGQNIFQLYIEEILSHAGIPYRLFDQAEQLSAYRPDIIVNVLAGEQEEDLDRLLKWVEEGAVVIAYGGLNRLASRMGCVEVSCREAVYAEVEGMEAVLQGKLLRALCSQPWKPLAGHEQTASPLAEAQGKLRLGKAGSELGAACLAFRVGTGKLIRWNVDIPSTIVYLQQGRGPVYQDGIPAEDGTGGIDEGILKADDGMEVDWKEDRVKTDSNIPYFPIPYGDLWREVIVHELMREAAGLGLTLPFLDYWPRGIKQVAMISHDSDFNSEEAARTTLELLRECGVRSTWCMIEPGYSREMYDMIAVAGHELAFHFNALEAEGGIWSQEEFSRQLQHLRQASGADIVSNKNHYTRFEGWGELFRWCEAEGIQADQTRGPSKKGNVGFPFGTAQPYYPIAWADERNRLYDVLQIGFLTQDLEHPMLPDMSVIEPFLQAVKGVRGVAHFLFHQQHIHRIEGVREAFRAVVGQAKNLGYTFWTCAEITSWEQARRNARFSVDASGALEAGNLPEGAVIRYYRHSYSDVEEDSKRDRYGLPCPEWSGMIKGAAKRTR</sequence>
<dbReference type="InterPro" id="IPR011330">
    <property type="entry name" value="Glyco_hydro/deAcase_b/a-brl"/>
</dbReference>
<gene>
    <name evidence="1" type="ORF">J2Z18_004137</name>
</gene>
<dbReference type="SUPFAM" id="SSF88713">
    <property type="entry name" value="Glycoside hydrolase/deacetylase"/>
    <property type="match status" value="1"/>
</dbReference>
<protein>
    <recommendedName>
        <fullName evidence="3">NodB homology domain-containing protein</fullName>
    </recommendedName>
</protein>
<dbReference type="Proteomes" id="UP000706926">
    <property type="component" value="Unassembled WGS sequence"/>
</dbReference>
<proteinExistence type="predicted"/>
<reference evidence="1 2" key="1">
    <citation type="submission" date="2021-03" db="EMBL/GenBank/DDBJ databases">
        <title>Genomic Encyclopedia of Type Strains, Phase IV (KMG-IV): sequencing the most valuable type-strain genomes for metagenomic binning, comparative biology and taxonomic classification.</title>
        <authorList>
            <person name="Goeker M."/>
        </authorList>
    </citation>
    <scope>NUCLEOTIDE SEQUENCE [LARGE SCALE GENOMIC DNA]</scope>
    <source>
        <strain evidence="1 2">DSM 15596</strain>
    </source>
</reference>
<dbReference type="Gene3D" id="3.20.20.370">
    <property type="entry name" value="Glycoside hydrolase/deacetylase"/>
    <property type="match status" value="1"/>
</dbReference>
<accession>A0ABS4FFK9</accession>
<evidence type="ECO:0008006" key="3">
    <source>
        <dbReference type="Google" id="ProtNLM"/>
    </source>
</evidence>
<name>A0ABS4FFK9_9BACL</name>
<evidence type="ECO:0000313" key="2">
    <source>
        <dbReference type="Proteomes" id="UP000706926"/>
    </source>
</evidence>
<keyword evidence="2" id="KW-1185">Reference proteome</keyword>
<comment type="caution">
    <text evidence="1">The sequence shown here is derived from an EMBL/GenBank/DDBJ whole genome shotgun (WGS) entry which is preliminary data.</text>
</comment>
<organism evidence="1 2">
    <name type="scientific">Paenibacillus lactis</name>
    <dbReference type="NCBI Taxonomy" id="228574"/>
    <lineage>
        <taxon>Bacteria</taxon>
        <taxon>Bacillati</taxon>
        <taxon>Bacillota</taxon>
        <taxon>Bacilli</taxon>
        <taxon>Bacillales</taxon>
        <taxon>Paenibacillaceae</taxon>
        <taxon>Paenibacillus</taxon>
    </lineage>
</organism>
<dbReference type="EMBL" id="JAGGKI010000011">
    <property type="protein sequence ID" value="MBP1895028.1"/>
    <property type="molecule type" value="Genomic_DNA"/>
</dbReference>